<gene>
    <name evidence="1" type="ORF">A374_04374</name>
</gene>
<keyword evidence="2" id="KW-1185">Reference proteome</keyword>
<protein>
    <recommendedName>
        <fullName evidence="3">Thioredoxin</fullName>
    </recommendedName>
</protein>
<name>I8AM81_9BACL</name>
<dbReference type="Gene3D" id="3.40.30.10">
    <property type="entry name" value="Glutaredoxin"/>
    <property type="match status" value="1"/>
</dbReference>
<dbReference type="RefSeq" id="WP_007200974.1">
    <property type="nucleotide sequence ID" value="NZ_AKKV01000020.1"/>
</dbReference>
<evidence type="ECO:0000313" key="1">
    <source>
        <dbReference type="EMBL" id="EIT86779.1"/>
    </source>
</evidence>
<dbReference type="Pfam" id="PF14595">
    <property type="entry name" value="Thioredoxin_9"/>
    <property type="match status" value="1"/>
</dbReference>
<dbReference type="OrthoDB" id="6120799at2"/>
<evidence type="ECO:0008006" key="3">
    <source>
        <dbReference type="Google" id="ProtNLM"/>
    </source>
</evidence>
<comment type="caution">
    <text evidence="1">The sequence shown here is derived from an EMBL/GenBank/DDBJ whole genome shotgun (WGS) entry which is preliminary data.</text>
</comment>
<evidence type="ECO:0000313" key="2">
    <source>
        <dbReference type="Proteomes" id="UP000004080"/>
    </source>
</evidence>
<dbReference type="SUPFAM" id="SSF52833">
    <property type="entry name" value="Thioredoxin-like"/>
    <property type="match status" value="1"/>
</dbReference>
<dbReference type="STRING" id="1196324.A374_04374"/>
<dbReference type="AlphaFoldDB" id="I8AM81"/>
<organism evidence="1 2">
    <name type="scientific">Fictibacillus macauensis ZFHKF-1</name>
    <dbReference type="NCBI Taxonomy" id="1196324"/>
    <lineage>
        <taxon>Bacteria</taxon>
        <taxon>Bacillati</taxon>
        <taxon>Bacillota</taxon>
        <taxon>Bacilli</taxon>
        <taxon>Bacillales</taxon>
        <taxon>Fictibacillaceae</taxon>
        <taxon>Fictibacillus</taxon>
    </lineage>
</organism>
<dbReference type="eggNOG" id="COG0526">
    <property type="taxonomic scope" value="Bacteria"/>
</dbReference>
<dbReference type="Proteomes" id="UP000004080">
    <property type="component" value="Unassembled WGS sequence"/>
</dbReference>
<accession>I8AM81</accession>
<dbReference type="InterPro" id="IPR036249">
    <property type="entry name" value="Thioredoxin-like_sf"/>
</dbReference>
<reference evidence="1 2" key="1">
    <citation type="journal article" date="2012" name="J. Bacteriol.">
        <title>Genome of Bacillus macauensis ZFHKF-1, a Long-Chain-Forming Bacterium.</title>
        <authorList>
            <person name="Cai L."/>
            <person name="Zhang T."/>
        </authorList>
    </citation>
    <scope>NUCLEOTIDE SEQUENCE [LARGE SCALE GENOMIC DNA]</scope>
    <source>
        <strain evidence="1 2">ZFHKF-1</strain>
    </source>
</reference>
<sequence length="192" mass="22128">MKTLPYWFEKGMTKEAYIENMTTNQEELLSIEQNYTLSEAEVSELALLSTKKIKGVVLTADWCGDALLCVPVISKMAEAANIELSYLIRDENLELMDRYLTNGTARAIPKFIFFDEHGEEWAVWGPRSAAVQEHIMAERAKLPHSEDPDFASAQQVMYQNFRQRLSTDRELWQSVTDSVLTLFKQARKKDLR</sequence>
<dbReference type="PATRIC" id="fig|1196324.3.peg.889"/>
<proteinExistence type="predicted"/>
<dbReference type="EMBL" id="AKKV01000020">
    <property type="protein sequence ID" value="EIT86779.1"/>
    <property type="molecule type" value="Genomic_DNA"/>
</dbReference>